<feature type="region of interest" description="Disordered" evidence="1">
    <location>
        <begin position="1"/>
        <end position="22"/>
    </location>
</feature>
<evidence type="ECO:0000313" key="2">
    <source>
        <dbReference type="EMBL" id="GAA1855922.1"/>
    </source>
</evidence>
<sequence length="75" mass="8240">MDALPNDPRPTQGQATGVLSPADPAVLADDALIEAVRAGRRGTADPDPLVRLLACWRELVRRPRRGRRAPRTPHR</sequence>
<reference evidence="2 3" key="1">
    <citation type="journal article" date="2019" name="Int. J. Syst. Evol. Microbiol.">
        <title>The Global Catalogue of Microorganisms (GCM) 10K type strain sequencing project: providing services to taxonomists for standard genome sequencing and annotation.</title>
        <authorList>
            <consortium name="The Broad Institute Genomics Platform"/>
            <consortium name="The Broad Institute Genome Sequencing Center for Infectious Disease"/>
            <person name="Wu L."/>
            <person name="Ma J."/>
        </authorList>
    </citation>
    <scope>NUCLEOTIDE SEQUENCE [LARGE SCALE GENOMIC DNA]</scope>
    <source>
        <strain evidence="2 3">JCM 16009</strain>
    </source>
</reference>
<protein>
    <submittedName>
        <fullName evidence="2">Uncharacterized protein</fullName>
    </submittedName>
</protein>
<keyword evidence="3" id="KW-1185">Reference proteome</keyword>
<dbReference type="Proteomes" id="UP001500449">
    <property type="component" value="Unassembled WGS sequence"/>
</dbReference>
<evidence type="ECO:0000313" key="3">
    <source>
        <dbReference type="Proteomes" id="UP001500449"/>
    </source>
</evidence>
<organism evidence="2 3">
    <name type="scientific">Pseudonocardia ailaonensis</name>
    <dbReference type="NCBI Taxonomy" id="367279"/>
    <lineage>
        <taxon>Bacteria</taxon>
        <taxon>Bacillati</taxon>
        <taxon>Actinomycetota</taxon>
        <taxon>Actinomycetes</taxon>
        <taxon>Pseudonocardiales</taxon>
        <taxon>Pseudonocardiaceae</taxon>
        <taxon>Pseudonocardia</taxon>
    </lineage>
</organism>
<gene>
    <name evidence="2" type="ORF">GCM10009836_40110</name>
</gene>
<accession>A0ABN2N760</accession>
<proteinExistence type="predicted"/>
<evidence type="ECO:0000256" key="1">
    <source>
        <dbReference type="SAM" id="MobiDB-lite"/>
    </source>
</evidence>
<dbReference type="EMBL" id="BAAAQK010000012">
    <property type="protein sequence ID" value="GAA1855922.1"/>
    <property type="molecule type" value="Genomic_DNA"/>
</dbReference>
<name>A0ABN2N760_9PSEU</name>
<dbReference type="RefSeq" id="WP_344419044.1">
    <property type="nucleotide sequence ID" value="NZ_BAAAQK010000012.1"/>
</dbReference>
<comment type="caution">
    <text evidence="2">The sequence shown here is derived from an EMBL/GenBank/DDBJ whole genome shotgun (WGS) entry which is preliminary data.</text>
</comment>